<organism evidence="2 3">
    <name type="scientific">Oceanobacillus luteolus</name>
    <dbReference type="NCBI Taxonomy" id="1274358"/>
    <lineage>
        <taxon>Bacteria</taxon>
        <taxon>Bacillati</taxon>
        <taxon>Bacillota</taxon>
        <taxon>Bacilli</taxon>
        <taxon>Bacillales</taxon>
        <taxon>Bacillaceae</taxon>
        <taxon>Oceanobacillus</taxon>
    </lineage>
</organism>
<dbReference type="InterPro" id="IPR019207">
    <property type="entry name" value="DUF2092"/>
</dbReference>
<keyword evidence="1" id="KW-0732">Signal</keyword>
<dbReference type="InterPro" id="IPR052944">
    <property type="entry name" value="Sporulation_related"/>
</dbReference>
<feature type="signal peptide" evidence="1">
    <location>
        <begin position="1"/>
        <end position="28"/>
    </location>
</feature>
<dbReference type="PANTHER" id="PTHR37507">
    <property type="entry name" value="SPORULATION PROTEIN YDCC"/>
    <property type="match status" value="1"/>
</dbReference>
<feature type="chain" id="PRO_5047305413" evidence="1">
    <location>
        <begin position="29"/>
        <end position="356"/>
    </location>
</feature>
<accession>A0ABW4HUG0</accession>
<reference evidence="3" key="1">
    <citation type="journal article" date="2019" name="Int. J. Syst. Evol. Microbiol.">
        <title>The Global Catalogue of Microorganisms (GCM) 10K type strain sequencing project: providing services to taxonomists for standard genome sequencing and annotation.</title>
        <authorList>
            <consortium name="The Broad Institute Genomics Platform"/>
            <consortium name="The Broad Institute Genome Sequencing Center for Infectious Disease"/>
            <person name="Wu L."/>
            <person name="Ma J."/>
        </authorList>
    </citation>
    <scope>NUCLEOTIDE SEQUENCE [LARGE SCALE GENOMIC DNA]</scope>
    <source>
        <strain evidence="3">CGMCC 1.12376</strain>
    </source>
</reference>
<dbReference type="Gene3D" id="2.50.20.10">
    <property type="entry name" value="Lipoprotein localisation LolA/LolB/LppX"/>
    <property type="match status" value="1"/>
</dbReference>
<dbReference type="EMBL" id="JBHUDE010000150">
    <property type="protein sequence ID" value="MFD1609176.1"/>
    <property type="molecule type" value="Genomic_DNA"/>
</dbReference>
<evidence type="ECO:0000313" key="2">
    <source>
        <dbReference type="EMBL" id="MFD1609176.1"/>
    </source>
</evidence>
<comment type="caution">
    <text evidence="2">The sequence shown here is derived from an EMBL/GenBank/DDBJ whole genome shotgun (WGS) entry which is preliminary data.</text>
</comment>
<dbReference type="PROSITE" id="PS51257">
    <property type="entry name" value="PROKAR_LIPOPROTEIN"/>
    <property type="match status" value="1"/>
</dbReference>
<dbReference type="PANTHER" id="PTHR37507:SF2">
    <property type="entry name" value="SPORULATION PROTEIN YDCC"/>
    <property type="match status" value="1"/>
</dbReference>
<evidence type="ECO:0000313" key="3">
    <source>
        <dbReference type="Proteomes" id="UP001597221"/>
    </source>
</evidence>
<dbReference type="InterPro" id="IPR029046">
    <property type="entry name" value="LolA/LolB/LppX"/>
</dbReference>
<dbReference type="RefSeq" id="WP_251514348.1">
    <property type="nucleotide sequence ID" value="NZ_JAMBON010000016.1"/>
</dbReference>
<gene>
    <name evidence="2" type="ORF">ACFSBH_16285</name>
</gene>
<dbReference type="SUPFAM" id="SSF89392">
    <property type="entry name" value="Prokaryotic lipoproteins and lipoprotein localization factors"/>
    <property type="match status" value="1"/>
</dbReference>
<dbReference type="Proteomes" id="UP001597221">
    <property type="component" value="Unassembled WGS sequence"/>
</dbReference>
<dbReference type="Pfam" id="PF09865">
    <property type="entry name" value="DUF2092"/>
    <property type="match status" value="1"/>
</dbReference>
<protein>
    <submittedName>
        <fullName evidence="2">Outer membrane lipoprotein carrier protein LolA</fullName>
    </submittedName>
</protein>
<name>A0ABW4HUG0_9BACI</name>
<evidence type="ECO:0000256" key="1">
    <source>
        <dbReference type="SAM" id="SignalP"/>
    </source>
</evidence>
<keyword evidence="2" id="KW-0449">Lipoprotein</keyword>
<keyword evidence="3" id="KW-1185">Reference proteome</keyword>
<sequence length="356" mass="40719">MKLTWKKVMLIMSMFALVLGGCSQNNVSAEEIIHNAIESEKDLASYFGKSEMKVYEGEELMEHTVMEEYVDGIKRKIINIDQLLEQEIIVLNDGENMTMYDEATGEAHKMITSELEGFTGAGPKDQFISMMDMLKESHTHELVGEEEILGDDTYHIRMKANEKNGLIGDMEFWVDQKTWFIVKLVTETGDMKVEVTYTELDFSPKFSEDTFTIDIPEDVEITDLEEEVAPNNVTLEEAAKALEQPILTFSEDDAKLDSITMREPQGELNRYEVDMTFSSEEGAPLFMLSVFPTPEDMPISESDVEVRGNDAEYEEMMDAYLWDEDGLRYNLMVVNPDIKQEEILEITENMVLSSEE</sequence>
<proteinExistence type="predicted"/>